<keyword evidence="7" id="KW-0832">Ubl conjugation</keyword>
<dbReference type="Pfam" id="PF06467">
    <property type="entry name" value="zf-FCS"/>
    <property type="match status" value="7"/>
</dbReference>
<evidence type="ECO:0000256" key="5">
    <source>
        <dbReference type="ARBA" id="ARBA00022771"/>
    </source>
</evidence>
<feature type="compositionally biased region" description="Polar residues" evidence="8">
    <location>
        <begin position="858"/>
        <end position="875"/>
    </location>
</feature>
<feature type="domain" description="TRASH" evidence="9">
    <location>
        <begin position="344"/>
        <end position="380"/>
    </location>
</feature>
<evidence type="ECO:0000256" key="1">
    <source>
        <dbReference type="ARBA" id="ARBA00022499"/>
    </source>
</evidence>
<feature type="region of interest" description="Disordered" evidence="8">
    <location>
        <begin position="858"/>
        <end position="880"/>
    </location>
</feature>
<dbReference type="InterPro" id="IPR057926">
    <property type="entry name" value="QRICH1_dom"/>
</dbReference>
<dbReference type="Pfam" id="PF25561">
    <property type="entry name" value="QRICH1"/>
    <property type="match status" value="1"/>
</dbReference>
<feature type="region of interest" description="Disordered" evidence="8">
    <location>
        <begin position="1062"/>
        <end position="1082"/>
    </location>
</feature>
<dbReference type="InterPro" id="IPR010507">
    <property type="entry name" value="Znf_MYM"/>
</dbReference>
<dbReference type="OrthoDB" id="10025028at2759"/>
<reference evidence="10 11" key="1">
    <citation type="submission" date="2019-09" db="EMBL/GenBank/DDBJ databases">
        <title>Bird 10,000 Genomes (B10K) Project - Family phase.</title>
        <authorList>
            <person name="Zhang G."/>
        </authorList>
    </citation>
    <scope>NUCLEOTIDE SEQUENCE [LARGE SCALE GENOMIC DNA]</scope>
    <source>
        <strain evidence="10">B10K-MSB-42743</strain>
        <tissue evidence="10">Heart</tissue>
    </source>
</reference>
<feature type="domain" description="TRASH" evidence="9">
    <location>
        <begin position="773"/>
        <end position="811"/>
    </location>
</feature>
<feature type="non-terminal residue" evidence="10">
    <location>
        <position position="1521"/>
    </location>
</feature>
<feature type="domain" description="TRASH" evidence="9">
    <location>
        <begin position="817"/>
        <end position="852"/>
    </location>
</feature>
<name>A0A7K4KDY0_9AVES</name>
<feature type="region of interest" description="Disordered" evidence="8">
    <location>
        <begin position="155"/>
        <end position="193"/>
    </location>
</feature>
<feature type="domain" description="TRASH" evidence="9">
    <location>
        <begin position="533"/>
        <end position="571"/>
    </location>
</feature>
<proteinExistence type="predicted"/>
<feature type="domain" description="TRASH" evidence="9">
    <location>
        <begin position="443"/>
        <end position="481"/>
    </location>
</feature>
<keyword evidence="5" id="KW-0863">Zinc-finger</keyword>
<feature type="domain" description="TRASH" evidence="9">
    <location>
        <begin position="730"/>
        <end position="765"/>
    </location>
</feature>
<dbReference type="SUPFAM" id="SSF57716">
    <property type="entry name" value="Glucocorticoid receptor-like (DNA-binding domain)"/>
    <property type="match status" value="1"/>
</dbReference>
<dbReference type="PANTHER" id="PTHR45736">
    <property type="entry name" value="ZINC FINGER MYM-TYPE PROTEIN"/>
    <property type="match status" value="1"/>
</dbReference>
<organism evidence="10 11">
    <name type="scientific">Crypturellus soui</name>
    <dbReference type="NCBI Taxonomy" id="458187"/>
    <lineage>
        <taxon>Eukaryota</taxon>
        <taxon>Metazoa</taxon>
        <taxon>Chordata</taxon>
        <taxon>Craniata</taxon>
        <taxon>Vertebrata</taxon>
        <taxon>Euteleostomi</taxon>
        <taxon>Archelosauria</taxon>
        <taxon>Archosauria</taxon>
        <taxon>Dinosauria</taxon>
        <taxon>Saurischia</taxon>
        <taxon>Theropoda</taxon>
        <taxon>Coelurosauria</taxon>
        <taxon>Aves</taxon>
        <taxon>Palaeognathae</taxon>
        <taxon>Tinamiformes</taxon>
        <taxon>Tinamidae</taxon>
        <taxon>Crypturellus</taxon>
    </lineage>
</organism>
<dbReference type="SMART" id="SM00746">
    <property type="entry name" value="TRASH"/>
    <property type="match status" value="10"/>
</dbReference>
<feature type="non-terminal residue" evidence="10">
    <location>
        <position position="1"/>
    </location>
</feature>
<keyword evidence="3" id="KW-0479">Metal-binding</keyword>
<evidence type="ECO:0000256" key="4">
    <source>
        <dbReference type="ARBA" id="ARBA00022737"/>
    </source>
</evidence>
<dbReference type="PANTHER" id="PTHR45736:SF5">
    <property type="entry name" value="ZINC FINGER MYM-TYPE PROTEIN 4"/>
    <property type="match status" value="1"/>
</dbReference>
<keyword evidence="2" id="KW-0597">Phosphoprotein</keyword>
<dbReference type="Pfam" id="PF24900">
    <property type="entry name" value="TRASH_ZMYM4"/>
    <property type="match status" value="1"/>
</dbReference>
<dbReference type="GO" id="GO:0008270">
    <property type="term" value="F:zinc ion binding"/>
    <property type="evidence" value="ECO:0007669"/>
    <property type="project" value="UniProtKB-KW"/>
</dbReference>
<evidence type="ECO:0000313" key="10">
    <source>
        <dbReference type="EMBL" id="NWI14555.1"/>
    </source>
</evidence>
<protein>
    <submittedName>
        <fullName evidence="10">ZMYM4 protein</fullName>
    </submittedName>
</protein>
<dbReference type="Proteomes" id="UP000545332">
    <property type="component" value="Unassembled WGS sequence"/>
</dbReference>
<evidence type="ECO:0000256" key="8">
    <source>
        <dbReference type="SAM" id="MobiDB-lite"/>
    </source>
</evidence>
<gene>
    <name evidence="10" type="primary">Zmym4</name>
    <name evidence="10" type="ORF">CRYSOU_R10723</name>
</gene>
<evidence type="ECO:0000256" key="3">
    <source>
        <dbReference type="ARBA" id="ARBA00022723"/>
    </source>
</evidence>
<comment type="caution">
    <text evidence="10">The sequence shown here is derived from an EMBL/GenBank/DDBJ whole genome shotgun (WGS) entry which is preliminary data.</text>
</comment>
<feature type="domain" description="TRASH" evidence="9">
    <location>
        <begin position="391"/>
        <end position="431"/>
    </location>
</feature>
<dbReference type="InterPro" id="IPR011017">
    <property type="entry name" value="TRASH_dom"/>
</dbReference>
<evidence type="ECO:0000313" key="11">
    <source>
        <dbReference type="Proteomes" id="UP000545332"/>
    </source>
</evidence>
<evidence type="ECO:0000256" key="2">
    <source>
        <dbReference type="ARBA" id="ARBA00022553"/>
    </source>
</evidence>
<feature type="region of interest" description="Disordered" evidence="8">
    <location>
        <begin position="1144"/>
        <end position="1190"/>
    </location>
</feature>
<evidence type="ECO:0000259" key="9">
    <source>
        <dbReference type="SMART" id="SM00746"/>
    </source>
</evidence>
<dbReference type="Pfam" id="PF12012">
    <property type="entry name" value="DUF3504"/>
    <property type="match status" value="1"/>
</dbReference>
<keyword evidence="6" id="KW-0862">Zinc</keyword>
<feature type="region of interest" description="Disordered" evidence="8">
    <location>
        <begin position="274"/>
        <end position="294"/>
    </location>
</feature>
<keyword evidence="1" id="KW-1017">Isopeptide bond</keyword>
<keyword evidence="11" id="KW-1185">Reference proteome</keyword>
<dbReference type="EMBL" id="VWPX01009773">
    <property type="protein sequence ID" value="NWI14555.1"/>
    <property type="molecule type" value="Genomic_DNA"/>
</dbReference>
<dbReference type="InterPro" id="IPR021893">
    <property type="entry name" value="ZMYM2-like_C"/>
</dbReference>
<feature type="compositionally biased region" description="Polar residues" evidence="8">
    <location>
        <begin position="96"/>
        <end position="105"/>
    </location>
</feature>
<accession>A0A7K4KDY0</accession>
<feature type="domain" description="TRASH" evidence="9">
    <location>
        <begin position="688"/>
        <end position="724"/>
    </location>
</feature>
<feature type="domain" description="TRASH" evidence="9">
    <location>
        <begin position="488"/>
        <end position="527"/>
    </location>
</feature>
<feature type="compositionally biased region" description="Basic and acidic residues" evidence="8">
    <location>
        <begin position="108"/>
        <end position="124"/>
    </location>
</feature>
<feature type="domain" description="TRASH" evidence="9">
    <location>
        <begin position="581"/>
        <end position="617"/>
    </location>
</feature>
<dbReference type="InterPro" id="IPR051284">
    <property type="entry name" value="ZnF_MYMT-QRICH1"/>
</dbReference>
<evidence type="ECO:0000256" key="7">
    <source>
        <dbReference type="ARBA" id="ARBA00022843"/>
    </source>
</evidence>
<keyword evidence="4" id="KW-0677">Repeat</keyword>
<evidence type="ECO:0000256" key="6">
    <source>
        <dbReference type="ARBA" id="ARBA00022833"/>
    </source>
</evidence>
<feature type="compositionally biased region" description="Basic residues" evidence="8">
    <location>
        <begin position="1163"/>
        <end position="1186"/>
    </location>
</feature>
<sequence>SAEQDNDIVLSSLQFEDKSDAVFDITEKCGEILVAEMSEDTDHDLAPALDSISYGVQNRAGSENSLLDDDDEDFFLNSGDLAGIPVAGSDNEDDQNFTPKDTLPSSIHAEDHLEEGKRVTEPELDSEKEIHIQNTIQKDLSSPYEKGPVFKSLRKDFSITRDNGKETFSTKDKNREGHFQEREKRLEKIPKDMDSRLKSSFLDKAVHNQVEETLRTQLAPQTPETNFRESSYLFSSKESIGQELGSSFAPNIRIKEEPLDDEYDKAMAPQQGLLDKIKDEPDNSEEYGQQPKTQEGELKISAVFSVSGSPLAPQLSSGFQPAAASSGMSKMLPSVPATAVRVSCSGCKKILQKGQTAYQRKGSTQLFCSALCLTGYTVPASRPPASTKKTCSSCSKDILNPKDVITAQFDNTNFSKDFCSQSCLSTYELKRKPVVTIHTNSISTKCSMCQKNAVIRHEVNYQNVVHKLCSDACFSKFRSANNLTMNCCESCGGYCYSGSGQCHVLQIEGQAKKFCSSACITAYKQKSAKITPCALCKSLRSSAEMIESTNNLGKTELFCSVNCLSAYRVKIVTSAGVQVQCNSCKTSTVPQYHLSMSDGSIRNFCNYNCVVAFQNLFNKSSGMNSSVVPLSQGQVIVSIPSGATASAGGATSTVSPSSVSSSAAAGLQRLAAQSQQVTFARTVVKLRCQHCNRLFATKPELLDYKGKMFQFCGKTCCDEYKKRSSVMAMCEYCKIEKIIKETVRFSGIDKAFCSEGCKLLYKHDLAKRWGNHCKMCSYCLQASPKLVQHLFGRRMEEFCSEECMSKFKDLFYQIAKCDSCKRQGKLSESMTWQGEIKHFCNLLCILMFCNQQSAPDSPPQNNTANLSMAPASSSGPPLRKDSTPVIANVVSLASTPAAQPTVNSNNVLQGRTPTLILHSFIFLKQASTQTDALKLPPSQPPRLLKNKALLCKPITQTKATSCKPHTQNKECQTEEEKEVQPQIVVVPVPVPVFVPVPLHLYTQYTPVPLGMPVPVPVPMLFPTTLDNADKIIETIQDIKEKIPTNPFEADLLQMAEIIAEDDDKEKTHSHGGSQTSEHELFLDPKIFEKDQGSTYSGDLESEAVSTPHSWEDELNHYALRSNTLPDPDPELKQLSKGDVEQDLEADFPSDSFDPLSKGPGLHSRSRTRRRHRDGFPQPKRRGRKKSVVSVEPRSLVQGSYPGCSVSGMTLKYMYGVNAWKNWVQWKNAQEEQGDLKFSVHPVKLKEDVLSCSFAELSFGLCQFIQEVRRPNGEKYDPDSILYLCLGIQQYLFENGRIDNIFTEPYSRFMIELTKLLKIWEPTILPNGYMFSRIEEEHLWECKQLGAYSPIVLLNTLLFFNTKYFQLKNVSEHLKLSFAHVMRRTRTLKYNTKTTYLRFFPPFQKQEVESDKLSVGKRKRGEDEEIATAVEMSENAENPLRCPVRLYEFYLSKCSESVKQRSDVFYLQPERSCVPNSPMWYSTLPIDPGTLDIMLTRILMVREIHEELAKVKSEDSDIELSD</sequence>
<feature type="region of interest" description="Disordered" evidence="8">
    <location>
        <begin position="78"/>
        <end position="124"/>
    </location>
</feature>